<feature type="domain" description="Kinetochore protein NDC80 loop region" evidence="15">
    <location>
        <begin position="395"/>
        <end position="606"/>
    </location>
</feature>
<name>A0ABR4N6C4_9FUNG</name>
<dbReference type="PANTHER" id="PTHR10643:SF2">
    <property type="entry name" value="KINETOCHORE PROTEIN NDC80 HOMOLOG"/>
    <property type="match status" value="1"/>
</dbReference>
<accession>A0ABR4N6C4</accession>
<dbReference type="InterPro" id="IPR055260">
    <property type="entry name" value="Ndc80_CH"/>
</dbReference>
<keyword evidence="2 10" id="KW-0158">Chromosome</keyword>
<comment type="caution">
    <text evidence="16">The sequence shown here is derived from an EMBL/GenBank/DDBJ whole genome shotgun (WGS) entry which is preliminary data.</text>
</comment>
<feature type="region of interest" description="Disordered" evidence="12">
    <location>
        <begin position="1"/>
        <end position="47"/>
    </location>
</feature>
<comment type="subcellular location">
    <subcellularLocation>
        <location evidence="10">Chromosome</location>
        <location evidence="10">Centromere</location>
        <location evidence="10">Kinetochore</location>
    </subcellularLocation>
    <subcellularLocation>
        <location evidence="10">Nucleus</location>
    </subcellularLocation>
</comment>
<evidence type="ECO:0000256" key="10">
    <source>
        <dbReference type="RuleBase" id="RU368072"/>
    </source>
</evidence>
<evidence type="ECO:0000256" key="2">
    <source>
        <dbReference type="ARBA" id="ARBA00022454"/>
    </source>
</evidence>
<dbReference type="Pfam" id="PF24487">
    <property type="entry name" value="NDC80_loop"/>
    <property type="match status" value="1"/>
</dbReference>
<feature type="coiled-coil region" evidence="11">
    <location>
        <begin position="533"/>
        <end position="592"/>
    </location>
</feature>
<dbReference type="Pfam" id="PF03801">
    <property type="entry name" value="Ndc80_HEC"/>
    <property type="match status" value="1"/>
</dbReference>
<reference evidence="16 17" key="1">
    <citation type="submission" date="2023-09" db="EMBL/GenBank/DDBJ databases">
        <title>Pangenome analysis of Batrachochytrium dendrobatidis and related Chytrids.</title>
        <authorList>
            <person name="Yacoub M.N."/>
            <person name="Stajich J.E."/>
            <person name="James T.Y."/>
        </authorList>
    </citation>
    <scope>NUCLEOTIDE SEQUENCE [LARGE SCALE GENOMIC DNA]</scope>
    <source>
        <strain evidence="16 17">JEL0888</strain>
    </source>
</reference>
<proteinExistence type="inferred from homology"/>
<dbReference type="InterPro" id="IPR040967">
    <property type="entry name" value="DUF5595"/>
</dbReference>
<evidence type="ECO:0000256" key="3">
    <source>
        <dbReference type="ARBA" id="ARBA00022618"/>
    </source>
</evidence>
<keyword evidence="7 10" id="KW-0539">Nucleus</keyword>
<dbReference type="EMBL" id="JADGIZ020000027">
    <property type="protein sequence ID" value="KAL2915097.1"/>
    <property type="molecule type" value="Genomic_DNA"/>
</dbReference>
<dbReference type="Pfam" id="PF18077">
    <property type="entry name" value="DUF5595"/>
    <property type="match status" value="1"/>
</dbReference>
<organism evidence="16 17">
    <name type="scientific">Polyrhizophydium stewartii</name>
    <dbReference type="NCBI Taxonomy" id="2732419"/>
    <lineage>
        <taxon>Eukaryota</taxon>
        <taxon>Fungi</taxon>
        <taxon>Fungi incertae sedis</taxon>
        <taxon>Chytridiomycota</taxon>
        <taxon>Chytridiomycota incertae sedis</taxon>
        <taxon>Chytridiomycetes</taxon>
        <taxon>Rhizophydiales</taxon>
        <taxon>Rhizophydiales incertae sedis</taxon>
        <taxon>Polyrhizophydium</taxon>
    </lineage>
</organism>
<evidence type="ECO:0000256" key="11">
    <source>
        <dbReference type="SAM" id="Coils"/>
    </source>
</evidence>
<evidence type="ECO:0000256" key="1">
    <source>
        <dbReference type="ARBA" id="ARBA00007050"/>
    </source>
</evidence>
<comment type="similarity">
    <text evidence="1 10">Belongs to the NDC80/HEC1 family.</text>
</comment>
<keyword evidence="5 10" id="KW-0995">Kinetochore</keyword>
<evidence type="ECO:0000256" key="7">
    <source>
        <dbReference type="ARBA" id="ARBA00023242"/>
    </source>
</evidence>
<keyword evidence="4 10" id="KW-0498">Mitosis</keyword>
<evidence type="ECO:0000256" key="8">
    <source>
        <dbReference type="ARBA" id="ARBA00023306"/>
    </source>
</evidence>
<evidence type="ECO:0000313" key="17">
    <source>
        <dbReference type="Proteomes" id="UP001527925"/>
    </source>
</evidence>
<dbReference type="PANTHER" id="PTHR10643">
    <property type="entry name" value="KINETOCHORE PROTEIN NDC80"/>
    <property type="match status" value="1"/>
</dbReference>
<comment type="function">
    <text evidence="10">Acts as a component of the essential kinetochore-associated NDC80 complex, which is required for chromosome segregation and spindle checkpoint activity.</text>
</comment>
<keyword evidence="8 10" id="KW-0131">Cell cycle</keyword>
<protein>
    <recommendedName>
        <fullName evidence="10">Kinetochore protein NDC80</fullName>
    </recommendedName>
</protein>
<dbReference type="Gene3D" id="1.10.418.30">
    <property type="entry name" value="Ncd80 complex, Ncd80 subunit"/>
    <property type="match status" value="1"/>
</dbReference>
<dbReference type="InterPro" id="IPR005550">
    <property type="entry name" value="Kinetochore_Ndc80"/>
</dbReference>
<dbReference type="Gene3D" id="6.10.250.1950">
    <property type="match status" value="1"/>
</dbReference>
<evidence type="ECO:0000256" key="5">
    <source>
        <dbReference type="ARBA" id="ARBA00022838"/>
    </source>
</evidence>
<dbReference type="Proteomes" id="UP001527925">
    <property type="component" value="Unassembled WGS sequence"/>
</dbReference>
<sequence length="645" mass="71369">MSRMSLASGLAPAGAPPGQSGHRMSMLPNPSMRAAPQPAAKGPGVLADGMASLSLGSGAGPRASDVRRSSSIGGAGMGMGVGGMAMMAGMPGMPGGRPSMTGCPSMTGRPSFAGNVTSLKSDPRPIKDKQWQAKAIRDLVSFLASCNCPVPVSEKKLKSPASKDFADIFRFMYKLLEPNHTFKGKLEEELLPLLKTLRYPFADQINKSQLYSIGSPHAWPTFLAILHWMMETINASPAQLALCCQMFANQSDLENTDDPDKKPEKLFYDYVINAYVSFLQGTDDFDSIDQDLMQIFARKNEATIRDVDRLRREQQALEDELAALSHGQVTSGGYATFASIPMLTCVALLFKEEIARITAEKTELQQIIDAQEISPADLDRMNAERDQLALSLQVVSNKLDAANKIVWEKEIALQKKMDQLEKVVQEYNSLAFKLGFIGSRSKDFAHVSQELEIYVQADSLERMTSVDLRGAVKPTLAKLREKYNATVHRAQDDMLGLQETLDQLTWTQTQKEEELLMLTSRINFLNTRYVQEKEHVSMTTAALNEEIEQFERQIQKLKIEANGLLIASQQKAQRVTLEYEELSRQYSEQKEKALSLFVRSLQDVFSMEQHASQSVAELIQIGSAQLQEATDENAFTIASTATLDA</sequence>
<keyword evidence="17" id="KW-1185">Reference proteome</keyword>
<dbReference type="InterPro" id="IPR038273">
    <property type="entry name" value="Ndc80_sf"/>
</dbReference>
<evidence type="ECO:0000313" key="16">
    <source>
        <dbReference type="EMBL" id="KAL2915097.1"/>
    </source>
</evidence>
<evidence type="ECO:0000256" key="12">
    <source>
        <dbReference type="SAM" id="MobiDB-lite"/>
    </source>
</evidence>
<keyword evidence="6 11" id="KW-0175">Coiled coil</keyword>
<keyword evidence="3 10" id="KW-0132">Cell division</keyword>
<feature type="domain" description="Kinetochore protein Ndc80 CH" evidence="13">
    <location>
        <begin position="113"/>
        <end position="234"/>
    </location>
</feature>
<evidence type="ECO:0000259" key="14">
    <source>
        <dbReference type="Pfam" id="PF18077"/>
    </source>
</evidence>
<evidence type="ECO:0000256" key="6">
    <source>
        <dbReference type="ARBA" id="ARBA00023054"/>
    </source>
</evidence>
<evidence type="ECO:0000256" key="9">
    <source>
        <dbReference type="ARBA" id="ARBA00023328"/>
    </source>
</evidence>
<feature type="coiled-coil region" evidence="11">
    <location>
        <begin position="300"/>
        <end position="327"/>
    </location>
</feature>
<feature type="domain" description="DUF5595" evidence="14">
    <location>
        <begin position="263"/>
        <end position="324"/>
    </location>
</feature>
<feature type="compositionally biased region" description="Low complexity" evidence="12">
    <location>
        <begin position="1"/>
        <end position="21"/>
    </location>
</feature>
<comment type="subunit">
    <text evidence="10">Component of the NDC80 complex.</text>
</comment>
<dbReference type="InterPro" id="IPR057091">
    <property type="entry name" value="NDC80_loop"/>
</dbReference>
<keyword evidence="9 10" id="KW-0137">Centromere</keyword>
<gene>
    <name evidence="16" type="primary">NDC80</name>
    <name evidence="16" type="ORF">HK105_205421</name>
</gene>
<evidence type="ECO:0000259" key="13">
    <source>
        <dbReference type="Pfam" id="PF03801"/>
    </source>
</evidence>
<evidence type="ECO:0000259" key="15">
    <source>
        <dbReference type="Pfam" id="PF24487"/>
    </source>
</evidence>
<evidence type="ECO:0000256" key="4">
    <source>
        <dbReference type="ARBA" id="ARBA00022776"/>
    </source>
</evidence>